<sequence>MKSGKAHVNHLKQASGYILASWLLAPMSWAATATEQLQDVIEDHWQYSLREDPITAGRMGVPDYNRQLPGVTSEDRTRRLKAEQELLERLQAVDPSGLNDSGQVNRELLTWVLENSIEANELFLERVPLNTFYSFYSAALDANSGLAMTRVGDYEDYIARIREFGRFFDENIANMRAGIRTGFVLPKIVVQGIAPTVRAQVYKDSTKSSLYKPFVEMPSSIPPAEQQRLRDAGKEAIQQVAIPAFARVADFLEGDYLKAASATIGAEQMRGGRDYYRHNIRNYVTLDMDPVQIHRTGLAEVKRIRTEMEALIKQSGFEGSFAEFTHFLRTDPQFYARTPEELLKETAYISKRIDYRLPEFFNLLPRTPYGVVPVPSEIAPNYTTASYNPAAIGGTRGGAYWLNTHNLNQRPLYELPALTLHEAVPGHHLQSALSQELKNVPQFRRNLYLSAFGEGWALYAERLGKEMGLYTTPYEHFGRLSYEMWRAARLVIDTGIHSQGWTRQQALDFLSSNTSLSSANVRAEVDRYISWPGQALSYKMGEIKIRQLRAQAEKELGDNFDLRAFHDALLKNGALPLSMLEEQMQGFIEAQKAS</sequence>
<reference evidence="2 3" key="1">
    <citation type="submission" date="2024-08" db="EMBL/GenBank/DDBJ databases">
        <authorList>
            <person name="Ishaq N."/>
        </authorList>
    </citation>
    <scope>NUCLEOTIDE SEQUENCE [LARGE SCALE GENOMIC DNA]</scope>
    <source>
        <strain evidence="2 3">JCM 30400</strain>
    </source>
</reference>
<dbReference type="Pfam" id="PF05960">
    <property type="entry name" value="DUF885"/>
    <property type="match status" value="1"/>
</dbReference>
<dbReference type="InterPro" id="IPR010281">
    <property type="entry name" value="DUF885"/>
</dbReference>
<comment type="caution">
    <text evidence="2">The sequence shown here is derived from an EMBL/GenBank/DDBJ whole genome shotgun (WGS) entry which is preliminary data.</text>
</comment>
<protein>
    <submittedName>
        <fullName evidence="2">DUF885 family protein</fullName>
    </submittedName>
</protein>
<feature type="chain" id="PRO_5047458967" evidence="1">
    <location>
        <begin position="31"/>
        <end position="594"/>
    </location>
</feature>
<keyword evidence="1" id="KW-0732">Signal</keyword>
<name>A0ABV4NKU5_9GAMM</name>
<organism evidence="2 3">
    <name type="scientific">Microbulbifer echini</name>
    <dbReference type="NCBI Taxonomy" id="1529067"/>
    <lineage>
        <taxon>Bacteria</taxon>
        <taxon>Pseudomonadati</taxon>
        <taxon>Pseudomonadota</taxon>
        <taxon>Gammaproteobacteria</taxon>
        <taxon>Cellvibrionales</taxon>
        <taxon>Microbulbiferaceae</taxon>
        <taxon>Microbulbifer</taxon>
    </lineage>
</organism>
<evidence type="ECO:0000313" key="2">
    <source>
        <dbReference type="EMBL" id="MFA0789476.1"/>
    </source>
</evidence>
<evidence type="ECO:0000313" key="3">
    <source>
        <dbReference type="Proteomes" id="UP001569414"/>
    </source>
</evidence>
<dbReference type="Proteomes" id="UP001569414">
    <property type="component" value="Unassembled WGS sequence"/>
</dbReference>
<dbReference type="EMBL" id="JBGMEL010000002">
    <property type="protein sequence ID" value="MFA0789476.1"/>
    <property type="molecule type" value="Genomic_DNA"/>
</dbReference>
<accession>A0ABV4NKU5</accession>
<dbReference type="PANTHER" id="PTHR33361:SF2">
    <property type="entry name" value="DUF885 DOMAIN-CONTAINING PROTEIN"/>
    <property type="match status" value="1"/>
</dbReference>
<dbReference type="RefSeq" id="WP_371842527.1">
    <property type="nucleotide sequence ID" value="NZ_JBGMEL010000002.1"/>
</dbReference>
<feature type="signal peptide" evidence="1">
    <location>
        <begin position="1"/>
        <end position="30"/>
    </location>
</feature>
<gene>
    <name evidence="2" type="ORF">ACCI51_02890</name>
</gene>
<keyword evidence="3" id="KW-1185">Reference proteome</keyword>
<proteinExistence type="predicted"/>
<evidence type="ECO:0000256" key="1">
    <source>
        <dbReference type="SAM" id="SignalP"/>
    </source>
</evidence>
<dbReference type="PANTHER" id="PTHR33361">
    <property type="entry name" value="GLR0591 PROTEIN"/>
    <property type="match status" value="1"/>
</dbReference>